<reference evidence="1" key="2">
    <citation type="journal article" date="2015" name="Fish Shellfish Immunol.">
        <title>Early steps in the European eel (Anguilla anguilla)-Vibrio vulnificus interaction in the gills: Role of the RtxA13 toxin.</title>
        <authorList>
            <person name="Callol A."/>
            <person name="Pajuelo D."/>
            <person name="Ebbesson L."/>
            <person name="Teles M."/>
            <person name="MacKenzie S."/>
            <person name="Amaro C."/>
        </authorList>
    </citation>
    <scope>NUCLEOTIDE SEQUENCE</scope>
</reference>
<reference evidence="1" key="1">
    <citation type="submission" date="2014-11" db="EMBL/GenBank/DDBJ databases">
        <authorList>
            <person name="Amaro Gonzalez C."/>
        </authorList>
    </citation>
    <scope>NUCLEOTIDE SEQUENCE</scope>
</reference>
<accession>A0A0E9WLQ7</accession>
<dbReference type="EMBL" id="GBXM01017351">
    <property type="protein sequence ID" value="JAH91226.1"/>
    <property type="molecule type" value="Transcribed_RNA"/>
</dbReference>
<sequence>MRNIVTASVFKKVLRKRSTLWFFHSQVGLVMDNLDISHHLATENKY</sequence>
<name>A0A0E9WLQ7_ANGAN</name>
<organism evidence="1">
    <name type="scientific">Anguilla anguilla</name>
    <name type="common">European freshwater eel</name>
    <name type="synonym">Muraena anguilla</name>
    <dbReference type="NCBI Taxonomy" id="7936"/>
    <lineage>
        <taxon>Eukaryota</taxon>
        <taxon>Metazoa</taxon>
        <taxon>Chordata</taxon>
        <taxon>Craniata</taxon>
        <taxon>Vertebrata</taxon>
        <taxon>Euteleostomi</taxon>
        <taxon>Actinopterygii</taxon>
        <taxon>Neopterygii</taxon>
        <taxon>Teleostei</taxon>
        <taxon>Anguilliformes</taxon>
        <taxon>Anguillidae</taxon>
        <taxon>Anguilla</taxon>
    </lineage>
</organism>
<protein>
    <submittedName>
        <fullName evidence="1">Uncharacterized protein</fullName>
    </submittedName>
</protein>
<evidence type="ECO:0000313" key="1">
    <source>
        <dbReference type="EMBL" id="JAH91226.1"/>
    </source>
</evidence>
<proteinExistence type="predicted"/>
<dbReference type="AlphaFoldDB" id="A0A0E9WLQ7"/>